<feature type="compositionally biased region" description="Acidic residues" evidence="1">
    <location>
        <begin position="82"/>
        <end position="94"/>
    </location>
</feature>
<gene>
    <name evidence="2" type="ORF">TRIUR3_08088</name>
</gene>
<dbReference type="PANTHER" id="PTHR36885:SF3">
    <property type="entry name" value="OS12G0485150 PROTEIN"/>
    <property type="match status" value="1"/>
</dbReference>
<name>M7ZPW5_TRIUA</name>
<organism evidence="2">
    <name type="scientific">Triticum urartu</name>
    <name type="common">Red wild einkorn</name>
    <name type="synonym">Crithodium urartu</name>
    <dbReference type="NCBI Taxonomy" id="4572"/>
    <lineage>
        <taxon>Eukaryota</taxon>
        <taxon>Viridiplantae</taxon>
        <taxon>Streptophyta</taxon>
        <taxon>Embryophyta</taxon>
        <taxon>Tracheophyta</taxon>
        <taxon>Spermatophyta</taxon>
        <taxon>Magnoliopsida</taxon>
        <taxon>Liliopsida</taxon>
        <taxon>Poales</taxon>
        <taxon>Poaceae</taxon>
        <taxon>BOP clade</taxon>
        <taxon>Pooideae</taxon>
        <taxon>Triticodae</taxon>
        <taxon>Triticeae</taxon>
        <taxon>Triticinae</taxon>
        <taxon>Triticum</taxon>
    </lineage>
</organism>
<reference evidence="2" key="1">
    <citation type="journal article" date="2013" name="Nature">
        <title>Draft genome of the wheat A-genome progenitor Triticum urartu.</title>
        <authorList>
            <person name="Ling H.Q."/>
            <person name="Zhao S."/>
            <person name="Liu D."/>
            <person name="Wang J."/>
            <person name="Sun H."/>
            <person name="Zhang C."/>
            <person name="Fan H."/>
            <person name="Li D."/>
            <person name="Dong L."/>
            <person name="Tao Y."/>
            <person name="Gao C."/>
            <person name="Wu H."/>
            <person name="Li Y."/>
            <person name="Cui Y."/>
            <person name="Guo X."/>
            <person name="Zheng S."/>
            <person name="Wang B."/>
            <person name="Yu K."/>
            <person name="Liang Q."/>
            <person name="Yang W."/>
            <person name="Lou X."/>
            <person name="Chen J."/>
            <person name="Feng M."/>
            <person name="Jian J."/>
            <person name="Zhang X."/>
            <person name="Luo G."/>
            <person name="Jiang Y."/>
            <person name="Liu J."/>
            <person name="Wang Z."/>
            <person name="Sha Y."/>
            <person name="Zhang B."/>
            <person name="Wu H."/>
            <person name="Tang D."/>
            <person name="Shen Q."/>
            <person name="Xue P."/>
            <person name="Zou S."/>
            <person name="Wang X."/>
            <person name="Liu X."/>
            <person name="Wang F."/>
            <person name="Yang Y."/>
            <person name="An X."/>
            <person name="Dong Z."/>
            <person name="Zhang K."/>
            <person name="Zhang X."/>
            <person name="Luo M.C."/>
            <person name="Dvorak J."/>
            <person name="Tong Y."/>
            <person name="Wang J."/>
            <person name="Yang H."/>
            <person name="Li Z."/>
            <person name="Wang D."/>
            <person name="Zhang A."/>
            <person name="Wang J."/>
        </authorList>
    </citation>
    <scope>NUCLEOTIDE SEQUENCE</scope>
</reference>
<feature type="region of interest" description="Disordered" evidence="1">
    <location>
        <begin position="1"/>
        <end position="100"/>
    </location>
</feature>
<dbReference type="eggNOG" id="ENOG502R3ZS">
    <property type="taxonomic scope" value="Eukaryota"/>
</dbReference>
<feature type="region of interest" description="Disordered" evidence="1">
    <location>
        <begin position="272"/>
        <end position="295"/>
    </location>
</feature>
<protein>
    <submittedName>
        <fullName evidence="2">Uncharacterized protein</fullName>
    </submittedName>
</protein>
<dbReference type="PANTHER" id="PTHR36885">
    <property type="entry name" value="EXPRESSED PROTEIN"/>
    <property type="match status" value="1"/>
</dbReference>
<feature type="compositionally biased region" description="Basic and acidic residues" evidence="1">
    <location>
        <begin position="63"/>
        <end position="81"/>
    </location>
</feature>
<proteinExistence type="predicted"/>
<feature type="compositionally biased region" description="Low complexity" evidence="1">
    <location>
        <begin position="155"/>
        <end position="164"/>
    </location>
</feature>
<evidence type="ECO:0000313" key="2">
    <source>
        <dbReference type="EMBL" id="EMS61686.1"/>
    </source>
</evidence>
<dbReference type="EMBL" id="KD092675">
    <property type="protein sequence ID" value="EMS61686.1"/>
    <property type="molecule type" value="Genomic_DNA"/>
</dbReference>
<evidence type="ECO:0000256" key="1">
    <source>
        <dbReference type="SAM" id="MobiDB-lite"/>
    </source>
</evidence>
<dbReference type="OMA" id="TELMGMV"/>
<dbReference type="AlphaFoldDB" id="M7ZPW5"/>
<sequence length="316" mass="33450">MPLGVYAKGCNRGPSPAPRRVTASKKTPASGLLSKLLHGTAAPASTKRKKKLRSAAIGPCSVEGEKAASKRKNAVEAHTAEAADDEGESYEDDDSSKQLSPVSVLERRAFEKPPRAYAVAEKAIVVFRELLDAARRPALLQRKVATESSKSGDVPTETSTTTTTPAPPPAPAPTRTDRATSIAHLDEMFEANGHDLVPLDMPGERGDALLGRWDVGAELAVAVLEALTEEVVTELMGMVHHEDANAIDISGIFEVDIAPENRIRRAGTIAAGAGAERARDEPRGGPDPAHGGVARRLQDNNVQVCRNGKLLPMGCI</sequence>
<accession>M7ZPW5</accession>
<feature type="region of interest" description="Disordered" evidence="1">
    <location>
        <begin position="144"/>
        <end position="176"/>
    </location>
</feature>